<evidence type="ECO:0000256" key="1">
    <source>
        <dbReference type="SAM" id="MobiDB-lite"/>
    </source>
</evidence>
<evidence type="ECO:0000313" key="3">
    <source>
        <dbReference type="Proteomes" id="UP001292094"/>
    </source>
</evidence>
<name>A0AAE1UQG2_9EUCA</name>
<gene>
    <name evidence="2" type="ORF">Pmani_002439</name>
</gene>
<proteinExistence type="predicted"/>
<keyword evidence="3" id="KW-1185">Reference proteome</keyword>
<evidence type="ECO:0000313" key="2">
    <source>
        <dbReference type="EMBL" id="KAK4327065.1"/>
    </source>
</evidence>
<comment type="caution">
    <text evidence="2">The sequence shown here is derived from an EMBL/GenBank/DDBJ whole genome shotgun (WGS) entry which is preliminary data.</text>
</comment>
<reference evidence="2" key="1">
    <citation type="submission" date="2023-11" db="EMBL/GenBank/DDBJ databases">
        <title>Genome assemblies of two species of porcelain crab, Petrolisthes cinctipes and Petrolisthes manimaculis (Anomura: Porcellanidae).</title>
        <authorList>
            <person name="Angst P."/>
        </authorList>
    </citation>
    <scope>NUCLEOTIDE SEQUENCE</scope>
    <source>
        <strain evidence="2">PB745_02</strain>
        <tissue evidence="2">Gill</tissue>
    </source>
</reference>
<feature type="region of interest" description="Disordered" evidence="1">
    <location>
        <begin position="88"/>
        <end position="107"/>
    </location>
</feature>
<dbReference type="Proteomes" id="UP001292094">
    <property type="component" value="Unassembled WGS sequence"/>
</dbReference>
<organism evidence="2 3">
    <name type="scientific">Petrolisthes manimaculis</name>
    <dbReference type="NCBI Taxonomy" id="1843537"/>
    <lineage>
        <taxon>Eukaryota</taxon>
        <taxon>Metazoa</taxon>
        <taxon>Ecdysozoa</taxon>
        <taxon>Arthropoda</taxon>
        <taxon>Crustacea</taxon>
        <taxon>Multicrustacea</taxon>
        <taxon>Malacostraca</taxon>
        <taxon>Eumalacostraca</taxon>
        <taxon>Eucarida</taxon>
        <taxon>Decapoda</taxon>
        <taxon>Pleocyemata</taxon>
        <taxon>Anomura</taxon>
        <taxon>Galatheoidea</taxon>
        <taxon>Porcellanidae</taxon>
        <taxon>Petrolisthes</taxon>
    </lineage>
</organism>
<sequence length="169" mass="18590">MIKDGPMGVWWDEVLGPKHSLLCCSLLLLVLSGVLFPGVYRVVASPDVPEEIPADSELDVTVQVDPSNVTIWLSNTVVYEVSGMRATQGDNNNNNNHQQQHHQTHTDRFGPQAGVHLVVVEPQTGRVMLRRRFLTFQPAEHTDLASTLSSVQSPRLVILAAIVSQHVGI</sequence>
<accession>A0AAE1UQG2</accession>
<dbReference type="EMBL" id="JAWZYT010000176">
    <property type="protein sequence ID" value="KAK4327065.1"/>
    <property type="molecule type" value="Genomic_DNA"/>
</dbReference>
<protein>
    <submittedName>
        <fullName evidence="2">Uncharacterized protein</fullName>
    </submittedName>
</protein>
<dbReference type="AlphaFoldDB" id="A0AAE1UQG2"/>